<comment type="subunit">
    <text evidence="12 13">F-type ATPases have 2 components, F(1) - the catalytic core - and F(0) - the membrane proton channel. F(1) has five subunits: alpha(3), beta(3), gamma(1), delta(1), epsilon(1). F(0) has three main subunits: a(1), b(2) and c(10-14). The alpha and beta chains form an alternating ring which encloses part of the gamma chain. F(1) is attached to F(0) by a central stalk formed by the gamma and epsilon chains, while a peripheral stalk is formed by the delta and b chains.</text>
</comment>
<keyword evidence="3 13" id="KW-0813">Transport</keyword>
<dbReference type="Proteomes" id="UP001332931">
    <property type="component" value="Unassembled WGS sequence"/>
</dbReference>
<dbReference type="InterPro" id="IPR002146">
    <property type="entry name" value="ATP_synth_b/b'su_bac/chlpt"/>
</dbReference>
<comment type="subcellular location">
    <subcellularLocation>
        <location evidence="1 13">Cell membrane</location>
        <topology evidence="1 13">Single-pass membrane protein</topology>
    </subcellularLocation>
</comment>
<evidence type="ECO:0000256" key="1">
    <source>
        <dbReference type="ARBA" id="ARBA00004162"/>
    </source>
</evidence>
<evidence type="ECO:0000313" key="17">
    <source>
        <dbReference type="Proteomes" id="UP001332931"/>
    </source>
</evidence>
<evidence type="ECO:0000313" key="16">
    <source>
        <dbReference type="EMBL" id="MEE6147759.1"/>
    </source>
</evidence>
<dbReference type="Gene3D" id="6.10.250.1580">
    <property type="match status" value="1"/>
</dbReference>
<evidence type="ECO:0000256" key="3">
    <source>
        <dbReference type="ARBA" id="ARBA00022448"/>
    </source>
</evidence>
<dbReference type="InterPro" id="IPR050059">
    <property type="entry name" value="ATP_synthase_B_chain"/>
</dbReference>
<evidence type="ECO:0000256" key="7">
    <source>
        <dbReference type="ARBA" id="ARBA00022989"/>
    </source>
</evidence>
<evidence type="ECO:0000256" key="6">
    <source>
        <dbReference type="ARBA" id="ARBA00022781"/>
    </source>
</evidence>
<protein>
    <recommendedName>
        <fullName evidence="13">ATP synthase subunit b</fullName>
    </recommendedName>
    <alternativeName>
        <fullName evidence="13">ATP synthase F(0) sector subunit b</fullName>
    </alternativeName>
    <alternativeName>
        <fullName evidence="13">ATPase subunit I</fullName>
    </alternativeName>
    <alternativeName>
        <fullName evidence="13">F-type ATPase subunit b</fullName>
        <shortName evidence="13">F-ATPase subunit b</shortName>
    </alternativeName>
</protein>
<evidence type="ECO:0000256" key="2">
    <source>
        <dbReference type="ARBA" id="ARBA00005513"/>
    </source>
</evidence>
<evidence type="ECO:0000256" key="13">
    <source>
        <dbReference type="HAMAP-Rule" id="MF_01398"/>
    </source>
</evidence>
<dbReference type="PANTHER" id="PTHR33445:SF2">
    <property type="entry name" value="ATP SYNTHASE SUBUNIT B', CHLOROPLASTIC"/>
    <property type="match status" value="1"/>
</dbReference>
<evidence type="ECO:0000256" key="15">
    <source>
        <dbReference type="SAM" id="Coils"/>
    </source>
</evidence>
<keyword evidence="13" id="KW-1003">Cell membrane</keyword>
<proteinExistence type="inferred from homology"/>
<dbReference type="InterPro" id="IPR005864">
    <property type="entry name" value="ATP_synth_F0_bsu_bac"/>
</dbReference>
<keyword evidence="17" id="KW-1185">Reference proteome</keyword>
<organism evidence="16 17">
    <name type="scientific">Olsenella absiana</name>
    <dbReference type="NCBI Taxonomy" id="3115222"/>
    <lineage>
        <taxon>Bacteria</taxon>
        <taxon>Bacillati</taxon>
        <taxon>Actinomycetota</taxon>
        <taxon>Coriobacteriia</taxon>
        <taxon>Coriobacteriales</taxon>
        <taxon>Atopobiaceae</taxon>
        <taxon>Olsenella</taxon>
    </lineage>
</organism>
<dbReference type="InterPro" id="IPR028987">
    <property type="entry name" value="ATP_synth_B-like_membr_sf"/>
</dbReference>
<keyword evidence="15" id="KW-0175">Coiled coil</keyword>
<name>A0ABU7RAX0_9ACTN</name>
<evidence type="ECO:0000256" key="5">
    <source>
        <dbReference type="ARBA" id="ARBA00022692"/>
    </source>
</evidence>
<comment type="function">
    <text evidence="11 13">F(1)F(0) ATP synthase produces ATP from ADP in the presence of a proton or sodium gradient. F-type ATPases consist of two structural domains, F(1) containing the extramembraneous catalytic core and F(0) containing the membrane proton channel, linked together by a central stalk and a peripheral stalk. During catalysis, ATP synthesis in the catalytic domain of F(1) is coupled via a rotary mechanism of the central stalk subunits to proton translocation.</text>
</comment>
<dbReference type="Pfam" id="PF00430">
    <property type="entry name" value="ATP-synt_B"/>
    <property type="match status" value="1"/>
</dbReference>
<keyword evidence="7 13" id="KW-1133">Transmembrane helix</keyword>
<evidence type="ECO:0000256" key="9">
    <source>
        <dbReference type="ARBA" id="ARBA00023136"/>
    </source>
</evidence>
<dbReference type="RefSeq" id="WP_330958528.1">
    <property type="nucleotide sequence ID" value="NZ_JAZGJQ010000008.1"/>
</dbReference>
<feature type="coiled-coil region" evidence="15">
    <location>
        <begin position="71"/>
        <end position="141"/>
    </location>
</feature>
<gene>
    <name evidence="13 16" type="primary">atpF</name>
    <name evidence="16" type="ORF">VXJ25_07165</name>
</gene>
<comment type="caution">
    <text evidence="16">The sequence shown here is derived from an EMBL/GenBank/DDBJ whole genome shotgun (WGS) entry which is preliminary data.</text>
</comment>
<keyword evidence="10 13" id="KW-0066">ATP synthesis</keyword>
<reference evidence="16 17" key="1">
    <citation type="submission" date="2024-01" db="EMBL/GenBank/DDBJ databases">
        <title>Description of Olsenella sp. nov., isolated from pig feces.</title>
        <authorList>
            <person name="Chang Y.-H."/>
        </authorList>
    </citation>
    <scope>NUCLEOTIDE SEQUENCE [LARGE SCALE GENOMIC DNA]</scope>
    <source>
        <strain evidence="16 17">YH-ols2223</strain>
    </source>
</reference>
<dbReference type="SUPFAM" id="SSF81573">
    <property type="entry name" value="F1F0 ATP synthase subunit B, membrane domain"/>
    <property type="match status" value="1"/>
</dbReference>
<comment type="function">
    <text evidence="13">Component of the F(0) channel, it forms part of the peripheral stalk, linking F(1) to F(0).</text>
</comment>
<evidence type="ECO:0000256" key="14">
    <source>
        <dbReference type="RuleBase" id="RU003848"/>
    </source>
</evidence>
<evidence type="ECO:0000256" key="12">
    <source>
        <dbReference type="ARBA" id="ARBA00025830"/>
    </source>
</evidence>
<keyword evidence="4 13" id="KW-0138">CF(0)</keyword>
<comment type="similarity">
    <text evidence="2 13 14">Belongs to the ATPase B chain family.</text>
</comment>
<dbReference type="PANTHER" id="PTHR33445">
    <property type="entry name" value="ATP SYNTHASE SUBUNIT B', CHLOROPLASTIC"/>
    <property type="match status" value="1"/>
</dbReference>
<sequence length="203" mass="21938">MKDQKGALPGRRVAFGTALVLASAALPEAAMAEEISGPAILLPKLSEFVPAAIAFVVIWVLLAKLAWPSILKMMDARENKIKSDLDEAERQRKEATAAAAESKAKISEAEREAEEIVADAKREAEAQRAQILDEAQKSASEIIAKAHNVVNLERHKAMVELSDSVVDLSVEIAGKIIGDSLDEAGQRKLAEKYLEEVGSLNDR</sequence>
<dbReference type="NCBIfam" id="TIGR01144">
    <property type="entry name" value="ATP_synt_b"/>
    <property type="match status" value="1"/>
</dbReference>
<evidence type="ECO:0000256" key="11">
    <source>
        <dbReference type="ARBA" id="ARBA00025198"/>
    </source>
</evidence>
<evidence type="ECO:0000256" key="4">
    <source>
        <dbReference type="ARBA" id="ARBA00022547"/>
    </source>
</evidence>
<dbReference type="EMBL" id="JAZGJQ010000008">
    <property type="protein sequence ID" value="MEE6147759.1"/>
    <property type="molecule type" value="Genomic_DNA"/>
</dbReference>
<accession>A0ABU7RAX0</accession>
<keyword evidence="9 13" id="KW-0472">Membrane</keyword>
<keyword evidence="5 13" id="KW-0812">Transmembrane</keyword>
<feature type="transmembrane region" description="Helical" evidence="13">
    <location>
        <begin position="48"/>
        <end position="67"/>
    </location>
</feature>
<dbReference type="HAMAP" id="MF_01398">
    <property type="entry name" value="ATP_synth_b_bprime"/>
    <property type="match status" value="1"/>
</dbReference>
<keyword evidence="8 13" id="KW-0406">Ion transport</keyword>
<evidence type="ECO:0000256" key="10">
    <source>
        <dbReference type="ARBA" id="ARBA00023310"/>
    </source>
</evidence>
<evidence type="ECO:0000256" key="8">
    <source>
        <dbReference type="ARBA" id="ARBA00023065"/>
    </source>
</evidence>
<dbReference type="CDD" id="cd06503">
    <property type="entry name" value="ATP-synt_Fo_b"/>
    <property type="match status" value="1"/>
</dbReference>
<keyword evidence="6 13" id="KW-0375">Hydrogen ion transport</keyword>